<dbReference type="OrthoDB" id="905812at2"/>
<evidence type="ECO:0000313" key="5">
    <source>
        <dbReference type="EMBL" id="RXK83374.1"/>
    </source>
</evidence>
<dbReference type="InterPro" id="IPR036942">
    <property type="entry name" value="Beta-barrel_TonB_sf"/>
</dbReference>
<dbReference type="RefSeq" id="WP_129004427.1">
    <property type="nucleotide sequence ID" value="NZ_SDHZ01000002.1"/>
</dbReference>
<organism evidence="5 6">
    <name type="scientific">Filimonas effusa</name>
    <dbReference type="NCBI Taxonomy" id="2508721"/>
    <lineage>
        <taxon>Bacteria</taxon>
        <taxon>Pseudomonadati</taxon>
        <taxon>Bacteroidota</taxon>
        <taxon>Chitinophagia</taxon>
        <taxon>Chitinophagales</taxon>
        <taxon>Chitinophagaceae</taxon>
        <taxon>Filimonas</taxon>
    </lineage>
</organism>
<keyword evidence="6" id="KW-1185">Reference proteome</keyword>
<dbReference type="AlphaFoldDB" id="A0A4V1M9Z3"/>
<dbReference type="InterPro" id="IPR041700">
    <property type="entry name" value="OMP_b-brl_3"/>
</dbReference>
<comment type="caution">
    <text evidence="5">The sequence shown here is derived from an EMBL/GenBank/DDBJ whole genome shotgun (WGS) entry which is preliminary data.</text>
</comment>
<evidence type="ECO:0000256" key="1">
    <source>
        <dbReference type="ARBA" id="ARBA00004442"/>
    </source>
</evidence>
<evidence type="ECO:0000313" key="6">
    <source>
        <dbReference type="Proteomes" id="UP000290545"/>
    </source>
</evidence>
<evidence type="ECO:0000259" key="4">
    <source>
        <dbReference type="Pfam" id="PF14905"/>
    </source>
</evidence>
<dbReference type="Pfam" id="PF13620">
    <property type="entry name" value="CarboxypepD_reg"/>
    <property type="match status" value="1"/>
</dbReference>
<evidence type="ECO:0000256" key="2">
    <source>
        <dbReference type="ARBA" id="ARBA00023136"/>
    </source>
</evidence>
<keyword evidence="2" id="KW-0472">Membrane</keyword>
<feature type="domain" description="Outer membrane protein beta-barrel" evidence="4">
    <location>
        <begin position="363"/>
        <end position="766"/>
    </location>
</feature>
<protein>
    <submittedName>
        <fullName evidence="5">TonB-dependent receptor</fullName>
    </submittedName>
</protein>
<comment type="subcellular location">
    <subcellularLocation>
        <location evidence="1">Cell outer membrane</location>
    </subcellularLocation>
</comment>
<keyword evidence="3" id="KW-0998">Cell outer membrane</keyword>
<name>A0A4V1M9Z3_9BACT</name>
<dbReference type="SUPFAM" id="SSF56935">
    <property type="entry name" value="Porins"/>
    <property type="match status" value="1"/>
</dbReference>
<dbReference type="Proteomes" id="UP000290545">
    <property type="component" value="Unassembled WGS sequence"/>
</dbReference>
<keyword evidence="5" id="KW-0675">Receptor</keyword>
<evidence type="ECO:0000256" key="3">
    <source>
        <dbReference type="ARBA" id="ARBA00023237"/>
    </source>
</evidence>
<dbReference type="GO" id="GO:0009279">
    <property type="term" value="C:cell outer membrane"/>
    <property type="evidence" value="ECO:0007669"/>
    <property type="project" value="UniProtKB-SubCell"/>
</dbReference>
<accession>A0A4V1M9Z3</accession>
<dbReference type="EMBL" id="SDHZ01000002">
    <property type="protein sequence ID" value="RXK83374.1"/>
    <property type="molecule type" value="Genomic_DNA"/>
</dbReference>
<dbReference type="Gene3D" id="2.60.40.1120">
    <property type="entry name" value="Carboxypeptidase-like, regulatory domain"/>
    <property type="match status" value="1"/>
</dbReference>
<reference evidence="5 6" key="1">
    <citation type="submission" date="2019-01" db="EMBL/GenBank/DDBJ databases">
        <title>Filimonas sp. strain TTM-71.</title>
        <authorList>
            <person name="Chen W.-M."/>
        </authorList>
    </citation>
    <scope>NUCLEOTIDE SEQUENCE [LARGE SCALE GENOMIC DNA]</scope>
    <source>
        <strain evidence="5 6">TTM-71</strain>
    </source>
</reference>
<dbReference type="SUPFAM" id="SSF49464">
    <property type="entry name" value="Carboxypeptidase regulatory domain-like"/>
    <property type="match status" value="1"/>
</dbReference>
<dbReference type="PANTHER" id="PTHR40980:SF4">
    <property type="entry name" value="TONB-DEPENDENT RECEPTOR-LIKE BETA-BARREL DOMAIN-CONTAINING PROTEIN"/>
    <property type="match status" value="1"/>
</dbReference>
<dbReference type="PANTHER" id="PTHR40980">
    <property type="entry name" value="PLUG DOMAIN-CONTAINING PROTEIN"/>
    <property type="match status" value="1"/>
</dbReference>
<gene>
    <name evidence="5" type="ORF">ESB13_14850</name>
</gene>
<proteinExistence type="predicted"/>
<dbReference type="Gene3D" id="2.40.170.20">
    <property type="entry name" value="TonB-dependent receptor, beta-barrel domain"/>
    <property type="match status" value="1"/>
</dbReference>
<dbReference type="Pfam" id="PF14905">
    <property type="entry name" value="OMP_b-brl_3"/>
    <property type="match status" value="1"/>
</dbReference>
<sequence length="789" mass="90124">MKEGIVLLILFIITTSLHAQQLKGTVTDYKGRPCPSLEILVSNSQYQASTISSASGAFSITLPAKGNYLLLIKQQGQVLFQKEITVDSISIQKLTVNTSILDEVTVSTAIKKKTIERKTDRLIFNVENSISAAGGDLIDAIKITPGVKFVNDQLSLIGRSGVTVFIDNRPLQLPNEELIAYLKSIRADDVKSIEVISNPPAQYEAEGNSGIININLKKSGKQRWNGSATAAFRQSKYSSANESAQLSYNNKKLSAYGNIRHSMGTGFFRREEGEIDYPDKQYRSHSTLKSEQGKNLSLTTGLDYTFSKKISAGGQYIYSNNNVTNENTNNTYIYGQPNNLIQTPTNGKAENTNHNGNIHFAYQIDSTGSTINFNADYFSYRNPKSTLFSTREYEDFTRDIPEKYISADNRSYQNITNYAFQADVTQKRNGYEFNYGVKYSGIQSDSWFKYYDNTSGTPILDEGKSNEFDYKEHMQAAYLTGSRKWNKLELKAGIRLEHTTTEGYSASALTSKNNYTRLFPTLYAMYDVTSNVSAGINYGKRIQRPRYTTLNPFVRYINPYSTSQGNPLLQPYQTNNMELFLHYKDKWITNLHLSWSENVYEQLNHITPSNINAAFRYENFFDQLSFGLSETYTFYPVKRWESYNSADLYYREIKSSIPQTSPNCSSWSGYIESNNNLQLNKTRTLALSINYWYQFPEYYAVYYTKAYSCLSIGFRILLDNKKWTIALNSEDLLRNQRIKNNTSFNGLPSRNFNYEDRRCMRISLRYNFGSAQSGRKALNNSNEEERNRL</sequence>
<dbReference type="InterPro" id="IPR008969">
    <property type="entry name" value="CarboxyPept-like_regulatory"/>
</dbReference>